<gene>
    <name evidence="2" type="ORF">H6P81_015326</name>
</gene>
<dbReference type="CDD" id="cd08588">
    <property type="entry name" value="PI-PLCc_At5g67130_like"/>
    <property type="match status" value="1"/>
</dbReference>
<dbReference type="Proteomes" id="UP000825729">
    <property type="component" value="Unassembled WGS sequence"/>
</dbReference>
<dbReference type="GO" id="GO:0006629">
    <property type="term" value="P:lipid metabolic process"/>
    <property type="evidence" value="ECO:0007669"/>
    <property type="project" value="InterPro"/>
</dbReference>
<dbReference type="Pfam" id="PF26178">
    <property type="entry name" value="PI-PLC_cat"/>
    <property type="match status" value="1"/>
</dbReference>
<feature type="chain" id="PRO_5043709132" description="PI-PLC X domain-containing protein" evidence="1">
    <location>
        <begin position="29"/>
        <end position="414"/>
    </location>
</feature>
<proteinExistence type="predicted"/>
<name>A0AAV7E845_ARIFI</name>
<dbReference type="InterPro" id="IPR017946">
    <property type="entry name" value="PLC-like_Pdiesterase_TIM-brl"/>
</dbReference>
<dbReference type="AlphaFoldDB" id="A0AAV7E845"/>
<keyword evidence="3" id="KW-1185">Reference proteome</keyword>
<organism evidence="2 3">
    <name type="scientific">Aristolochia fimbriata</name>
    <name type="common">White veined hardy Dutchman's pipe vine</name>
    <dbReference type="NCBI Taxonomy" id="158543"/>
    <lineage>
        <taxon>Eukaryota</taxon>
        <taxon>Viridiplantae</taxon>
        <taxon>Streptophyta</taxon>
        <taxon>Embryophyta</taxon>
        <taxon>Tracheophyta</taxon>
        <taxon>Spermatophyta</taxon>
        <taxon>Magnoliopsida</taxon>
        <taxon>Magnoliidae</taxon>
        <taxon>Piperales</taxon>
        <taxon>Aristolochiaceae</taxon>
        <taxon>Aristolochia</taxon>
    </lineage>
</organism>
<dbReference type="PANTHER" id="PTHR13593">
    <property type="match status" value="1"/>
</dbReference>
<dbReference type="PROSITE" id="PS50007">
    <property type="entry name" value="PIPLC_X_DOMAIN"/>
    <property type="match status" value="1"/>
</dbReference>
<dbReference type="PANTHER" id="PTHR13593:SF134">
    <property type="entry name" value="F14J22.5 PROTEIN"/>
    <property type="match status" value="1"/>
</dbReference>
<dbReference type="EMBL" id="JAINDJ010000006">
    <property type="protein sequence ID" value="KAG9443986.1"/>
    <property type="molecule type" value="Genomic_DNA"/>
</dbReference>
<sequence>MNEMSSRVRRLSIAALLLAAWFFSSAAANKVGQTCVANRNCDAGLHCETCIADGNVRPRCTRIQPLRPTSKVKGLPFNRYSWLTTHNSFAILGQKSALGIMPIAPTNQQDSVTEQLNNGVRGLMLDMYDFLNDIWLCHSFGGQCYNATAFQPAINVLKEIEAFLAANPSEIITIFIEDYVTSPGGLIKLFDAAGLRKYWFPVARMPKNGGDWPSIDDMVQNNQRLLVFTSKRAKEAAEGIAFQWTYTAENQYGNGGQKTGSCPNRAESPPMNSKGVSLTVQNFFPDNPNLANACKDNSAPLMSMVQTCYDASGKRWPNFIAVDFYKRSDRIGSPGAVDMVNGKSLCGCDTLASCRANATYGTCDVPEAVPADGPAGPPPSGASEQDSSASFRITVTLRSMLVQMSSVGMLMMML</sequence>
<evidence type="ECO:0000313" key="3">
    <source>
        <dbReference type="Proteomes" id="UP000825729"/>
    </source>
</evidence>
<keyword evidence="1" id="KW-0732">Signal</keyword>
<dbReference type="SUPFAM" id="SSF51695">
    <property type="entry name" value="PLC-like phosphodiesterases"/>
    <property type="match status" value="1"/>
</dbReference>
<comment type="caution">
    <text evidence="2">The sequence shown here is derived from an EMBL/GenBank/DDBJ whole genome shotgun (WGS) entry which is preliminary data.</text>
</comment>
<reference evidence="2 3" key="1">
    <citation type="submission" date="2021-07" db="EMBL/GenBank/DDBJ databases">
        <title>The Aristolochia fimbriata genome: insights into angiosperm evolution, floral development and chemical biosynthesis.</title>
        <authorList>
            <person name="Jiao Y."/>
        </authorList>
    </citation>
    <scope>NUCLEOTIDE SEQUENCE [LARGE SCALE GENOMIC DNA]</scope>
    <source>
        <strain evidence="2">IBCAS-2021</strain>
        <tissue evidence="2">Leaf</tissue>
    </source>
</reference>
<dbReference type="Gene3D" id="3.20.20.190">
    <property type="entry name" value="Phosphatidylinositol (PI) phosphodiesterase"/>
    <property type="match status" value="1"/>
</dbReference>
<evidence type="ECO:0000256" key="1">
    <source>
        <dbReference type="SAM" id="SignalP"/>
    </source>
</evidence>
<dbReference type="InterPro" id="IPR051057">
    <property type="entry name" value="PI-PLC_domain"/>
</dbReference>
<accession>A0AAV7E845</accession>
<protein>
    <recommendedName>
        <fullName evidence="4">PI-PLC X domain-containing protein</fullName>
    </recommendedName>
</protein>
<dbReference type="GO" id="GO:0008081">
    <property type="term" value="F:phosphoric diester hydrolase activity"/>
    <property type="evidence" value="ECO:0007669"/>
    <property type="project" value="InterPro"/>
</dbReference>
<feature type="signal peptide" evidence="1">
    <location>
        <begin position="1"/>
        <end position="28"/>
    </location>
</feature>
<evidence type="ECO:0008006" key="4">
    <source>
        <dbReference type="Google" id="ProtNLM"/>
    </source>
</evidence>
<evidence type="ECO:0000313" key="2">
    <source>
        <dbReference type="EMBL" id="KAG9443986.1"/>
    </source>
</evidence>